<dbReference type="RefSeq" id="XP_054943539.1">
    <property type="nucleotide sequence ID" value="XM_055087564.1"/>
</dbReference>
<gene>
    <name evidence="3 4 5" type="primary">LOC102983582</name>
</gene>
<dbReference type="PANTHER" id="PTHR33331:SF13">
    <property type="entry name" value="COILED-COIL DOMAIN CONTAINING 162"/>
    <property type="match status" value="1"/>
</dbReference>
<dbReference type="KEGG" id="pcad:102983582"/>
<dbReference type="AlphaFoldDB" id="A0A9W2WWL9"/>
<sequence>MAGHTGQKYTDLWKHQVMRENFSVIRPQIVENFVQRLLENYQDGGLEITFRKDHLEACLLSLGCDVMARERSNFESYSMCYEHVLEHARQKLCQKEQELDIIRRGHSPPEDKAGQIAELSHNMIMEVTALRTRLMDLEEETLDLKKQIRKEVQEEYEALVQALFVTCLHIKAQLLKELDHRVTQEALHRQQLDLMKIASMEKLLEDVEQQEQHLQLLTEEAKRASKLGQLQQKKIQGELRQVTPVRGSKSGCTSHSCFIFPLSFPCLSCIHSGVPHLCHSQKQQENGNIYTWVIVQAACDER</sequence>
<evidence type="ECO:0000313" key="4">
    <source>
        <dbReference type="RefSeq" id="XP_054943540.1"/>
    </source>
</evidence>
<evidence type="ECO:0000313" key="3">
    <source>
        <dbReference type="RefSeq" id="XP_054943539.1"/>
    </source>
</evidence>
<dbReference type="InterPro" id="IPR040401">
    <property type="entry name" value="CCDC162"/>
</dbReference>
<feature type="coiled-coil region" evidence="1">
    <location>
        <begin position="127"/>
        <end position="162"/>
    </location>
</feature>
<feature type="coiled-coil region" evidence="1">
    <location>
        <begin position="197"/>
        <end position="227"/>
    </location>
</feature>
<keyword evidence="1" id="KW-0175">Coiled coil</keyword>
<dbReference type="Proteomes" id="UP000248484">
    <property type="component" value="Chromosome 10"/>
</dbReference>
<accession>A0A9W2WWL9</accession>
<organism evidence="2 4">
    <name type="scientific">Physeter macrocephalus</name>
    <name type="common">Sperm whale</name>
    <name type="synonym">Physeter catodon</name>
    <dbReference type="NCBI Taxonomy" id="9755"/>
    <lineage>
        <taxon>Eukaryota</taxon>
        <taxon>Metazoa</taxon>
        <taxon>Chordata</taxon>
        <taxon>Craniata</taxon>
        <taxon>Vertebrata</taxon>
        <taxon>Euteleostomi</taxon>
        <taxon>Mammalia</taxon>
        <taxon>Eutheria</taxon>
        <taxon>Laurasiatheria</taxon>
        <taxon>Artiodactyla</taxon>
        <taxon>Whippomorpha</taxon>
        <taxon>Cetacea</taxon>
        <taxon>Odontoceti</taxon>
        <taxon>Physeteridae</taxon>
        <taxon>Physeter</taxon>
    </lineage>
</organism>
<dbReference type="PANTHER" id="PTHR33331">
    <property type="entry name" value="COILED-COIL DOMAIN-CONTAINING PROTEIN 162"/>
    <property type="match status" value="1"/>
</dbReference>
<name>A0A9W2WWL9_PHYMC</name>
<proteinExistence type="predicted"/>
<evidence type="ECO:0000256" key="1">
    <source>
        <dbReference type="SAM" id="Coils"/>
    </source>
</evidence>
<evidence type="ECO:0000313" key="5">
    <source>
        <dbReference type="RefSeq" id="XP_054943541.1"/>
    </source>
</evidence>
<dbReference type="OrthoDB" id="76966at2759"/>
<reference evidence="3 4" key="1">
    <citation type="submission" date="2025-04" db="UniProtKB">
        <authorList>
            <consortium name="RefSeq"/>
        </authorList>
    </citation>
    <scope>IDENTIFICATION</scope>
    <source>
        <tissue evidence="3 4">Muscle</tissue>
    </source>
</reference>
<dbReference type="RefSeq" id="XP_054943540.1">
    <property type="nucleotide sequence ID" value="XM_055087565.1"/>
</dbReference>
<keyword evidence="2" id="KW-1185">Reference proteome</keyword>
<dbReference type="RefSeq" id="XP_054943541.1">
    <property type="nucleotide sequence ID" value="XM_055087566.1"/>
</dbReference>
<dbReference type="GeneID" id="102983582"/>
<protein>
    <submittedName>
        <fullName evidence="3 4">Coiled-coil domain-containing protein 162-like isoform X1</fullName>
    </submittedName>
</protein>
<evidence type="ECO:0000313" key="2">
    <source>
        <dbReference type="Proteomes" id="UP000248484"/>
    </source>
</evidence>